<dbReference type="OrthoDB" id="7675395at2"/>
<dbReference type="eggNOG" id="COG3386">
    <property type="taxonomic scope" value="Bacteria"/>
</dbReference>
<keyword evidence="2" id="KW-1185">Reference proteome</keyword>
<reference evidence="1 2" key="1">
    <citation type="journal article" date="2011" name="Stand. Genomic Sci.">
        <title>Complete genome sequence of the gliding, heparinolytic Pedobacter saltans type strain (113).</title>
        <authorList>
            <person name="Liolios K."/>
            <person name="Sikorski J."/>
            <person name="Lu M."/>
            <person name="Nolan M."/>
            <person name="Lapidus A."/>
            <person name="Lucas S."/>
            <person name="Hammon N."/>
            <person name="Deshpande S."/>
            <person name="Cheng J.F."/>
            <person name="Tapia R."/>
            <person name="Han C."/>
            <person name="Goodwin L."/>
            <person name="Pitluck S."/>
            <person name="Huntemann M."/>
            <person name="Ivanova N."/>
            <person name="Pagani I."/>
            <person name="Mavromatis K."/>
            <person name="Ovchinikova G."/>
            <person name="Pati A."/>
            <person name="Chen A."/>
            <person name="Palaniappan K."/>
            <person name="Land M."/>
            <person name="Hauser L."/>
            <person name="Brambilla E.M."/>
            <person name="Kotsyurbenko O."/>
            <person name="Rohde M."/>
            <person name="Tindall B.J."/>
            <person name="Abt B."/>
            <person name="Goker M."/>
            <person name="Detter J.C."/>
            <person name="Woyke T."/>
            <person name="Bristow J."/>
            <person name="Eisen J.A."/>
            <person name="Markowitz V."/>
            <person name="Hugenholtz P."/>
            <person name="Klenk H.P."/>
            <person name="Kyrpides N.C."/>
        </authorList>
    </citation>
    <scope>NUCLEOTIDE SEQUENCE [LARGE SCALE GENOMIC DNA]</scope>
    <source>
        <strain evidence="2">ATCC 51119 / DSM 12145 / JCM 21818 / LMG 10337 / NBRC 100064 / NCIMB 13643</strain>
    </source>
</reference>
<organism evidence="1 2">
    <name type="scientific">Pseudopedobacter saltans (strain ATCC 51119 / DSM 12145 / JCM 21818 / CCUG 39354 / LMG 10337 / NBRC 100064 / NCIMB 13643)</name>
    <name type="common">Pedobacter saltans</name>
    <dbReference type="NCBI Taxonomy" id="762903"/>
    <lineage>
        <taxon>Bacteria</taxon>
        <taxon>Pseudomonadati</taxon>
        <taxon>Bacteroidota</taxon>
        <taxon>Sphingobacteriia</taxon>
        <taxon>Sphingobacteriales</taxon>
        <taxon>Sphingobacteriaceae</taxon>
        <taxon>Pseudopedobacter</taxon>
    </lineage>
</organism>
<evidence type="ECO:0000313" key="2">
    <source>
        <dbReference type="Proteomes" id="UP000000310"/>
    </source>
</evidence>
<reference evidence="2" key="2">
    <citation type="submission" date="2011-02" db="EMBL/GenBank/DDBJ databases">
        <title>The complete genome of Pedobacter saltans DSM 12145.</title>
        <authorList>
            <consortium name="US DOE Joint Genome Institute (JGI-PGF)"/>
            <person name="Lucas S."/>
            <person name="Copeland A."/>
            <person name="Lapidus A."/>
            <person name="Bruce D."/>
            <person name="Goodwin L."/>
            <person name="Pitluck S."/>
            <person name="Kyrpides N."/>
            <person name="Mavromatis K."/>
            <person name="Pagani I."/>
            <person name="Ivanova N."/>
            <person name="Ovchinnikova G."/>
            <person name="Lu M."/>
            <person name="Detter J.C."/>
            <person name="Han C."/>
            <person name="Land M."/>
            <person name="Hauser L."/>
            <person name="Markowitz V."/>
            <person name="Cheng J.-F."/>
            <person name="Hugenholtz P."/>
            <person name="Woyke T."/>
            <person name="Wu D."/>
            <person name="Tindall B."/>
            <person name="Pomrenke H.G."/>
            <person name="Brambilla E."/>
            <person name="Klenk H.-P."/>
            <person name="Eisen J.A."/>
        </authorList>
    </citation>
    <scope>NUCLEOTIDE SEQUENCE [LARGE SCALE GENOMIC DNA]</scope>
    <source>
        <strain evidence="2">ATCC 51119 / DSM 12145 / JCM 21818 / LMG 10337 / NBRC 100064 / NCIMB 13643</strain>
    </source>
</reference>
<sequence>MEFKKILLSTAIGIVATLSANAQHSLEKIWETKESIPVPESVLYQEKSKLLYVSLIDGAGNAKDGIGGVAILNLDGSVKNMNWITGLNAPKGLGLFKDRLYVADLDEVVVVDVKKGQVIKKIAIPDAIFLNDITTDDKGTVYVSDTRKGFIYKIENDQASLYLENVKGANGLKVIGKDLFVLAGPELWKIAPDKKITKVAVGFEKGGDGVEPVGNGDFLVTCWPGIIYYVKANGSFEKLLDVQGQMNTADLAYDAKSKTLFVPTFNSKSVIAYKLK</sequence>
<dbReference type="InterPro" id="IPR011042">
    <property type="entry name" value="6-blade_b-propeller_TolB-like"/>
</dbReference>
<gene>
    <name evidence="1" type="ordered locus">Pedsa_3373</name>
</gene>
<protein>
    <submittedName>
        <fullName evidence="1">Periplasmic ATP/GTP-binding protein</fullName>
    </submittedName>
</protein>
<dbReference type="SUPFAM" id="SSF63829">
    <property type="entry name" value="Calcium-dependent phosphotriesterase"/>
    <property type="match status" value="1"/>
</dbReference>
<dbReference type="KEGG" id="psn:Pedsa_3373"/>
<dbReference type="Gene3D" id="2.120.10.30">
    <property type="entry name" value="TolB, C-terminal domain"/>
    <property type="match status" value="1"/>
</dbReference>
<dbReference type="STRING" id="762903.Pedsa_3373"/>
<dbReference type="Proteomes" id="UP000000310">
    <property type="component" value="Chromosome"/>
</dbReference>
<dbReference type="EMBL" id="CP002545">
    <property type="protein sequence ID" value="ADY53908.1"/>
    <property type="molecule type" value="Genomic_DNA"/>
</dbReference>
<accession>F0SCR4</accession>
<evidence type="ECO:0000313" key="1">
    <source>
        <dbReference type="EMBL" id="ADY53908.1"/>
    </source>
</evidence>
<dbReference type="AlphaFoldDB" id="F0SCR4"/>
<dbReference type="HOGENOM" id="CLU_070070_0_1_10"/>
<name>F0SCR4_PSESL</name>
<proteinExistence type="predicted"/>
<dbReference type="RefSeq" id="WP_013634391.1">
    <property type="nucleotide sequence ID" value="NC_015177.1"/>
</dbReference>